<sequence length="545" mass="57207">MTDRESGGIGRASMMLASGTIVSRLLGFVSAVVLAQTIGTVGAGADAFALANQLPNNIYAIVAGGVLSAVLVPQIVKAALHDDGGQRFINRLVTLGLVVFLAAAVIATLAAPLLVSLYAQQSVDGGRGFTDDELALAVAFAYWCLPQVLFYAVYALLGEVLNARRVFGPFTWAPALNNVVAIIGLIAFTVLFSEDVTVATAWTPAMIAVLAGSATLGIAVQALVLFAFWRRAGLRYRPDFRWRGVGLGATGRAAGWVFGMVIVTQLAGIVQANVASLSAAGGEPSLAVLRFSWLIFMLPHSVVTVSLATAYFTRMSAHARDDDRDAVRADVSESLRRILMIMVLATVGLLVVAGPFARLFGGTPEVIDGMARVIVAFVLGLIPFTVLFVVQRVFYALGDTRTPFFIQLAQAGLFVSGAAVVATLPTGMIAVGIALVTSLAGTAQTLLGVLLLRRRLDGVDGRHVLTRFGQYALAAIPASVAGVLVGWPLGAFALDGWARSGEGAAVLTMLAIAAAMTLVYAGVLALLRLPEFTAITEPIIRRLRR</sequence>
<proteinExistence type="predicted"/>
<feature type="transmembrane region" description="Helical" evidence="8">
    <location>
        <begin position="169"/>
        <end position="193"/>
    </location>
</feature>
<keyword evidence="3 8" id="KW-0812">Transmembrane</keyword>
<dbReference type="PANTHER" id="PTHR47019">
    <property type="entry name" value="LIPID II FLIPPASE MURJ"/>
    <property type="match status" value="1"/>
</dbReference>
<feature type="transmembrane region" description="Helical" evidence="8">
    <location>
        <begin position="338"/>
        <end position="357"/>
    </location>
</feature>
<dbReference type="InterPro" id="IPR051050">
    <property type="entry name" value="Lipid_II_flippase_MurJ/MviN"/>
</dbReference>
<reference evidence="9" key="1">
    <citation type="submission" date="2022-07" db="EMBL/GenBank/DDBJ databases">
        <title>Taxonomic analysis of Microcella humidisoli nov. sp., isolated from riverside soil.</title>
        <authorList>
            <person name="Molina K.M."/>
            <person name="Kim S.B."/>
        </authorList>
    </citation>
    <scope>NUCLEOTIDE SEQUENCE</scope>
    <source>
        <strain evidence="9">MMS21-STM10</strain>
    </source>
</reference>
<evidence type="ECO:0000313" key="10">
    <source>
        <dbReference type="Proteomes" id="UP001060039"/>
    </source>
</evidence>
<feature type="transmembrane region" description="Helical" evidence="8">
    <location>
        <begin position="369"/>
        <end position="390"/>
    </location>
</feature>
<evidence type="ECO:0000256" key="7">
    <source>
        <dbReference type="ARBA" id="ARBA00023136"/>
    </source>
</evidence>
<feature type="transmembrane region" description="Helical" evidence="8">
    <location>
        <begin position="472"/>
        <end position="494"/>
    </location>
</feature>
<feature type="transmembrane region" description="Helical" evidence="8">
    <location>
        <begin position="402"/>
        <end position="422"/>
    </location>
</feature>
<keyword evidence="4" id="KW-0133">Cell shape</keyword>
<accession>A0ABY5FYT1</accession>
<dbReference type="Pfam" id="PF03023">
    <property type="entry name" value="MurJ"/>
    <property type="match status" value="1"/>
</dbReference>
<evidence type="ECO:0000256" key="6">
    <source>
        <dbReference type="ARBA" id="ARBA00022989"/>
    </source>
</evidence>
<evidence type="ECO:0000256" key="8">
    <source>
        <dbReference type="SAM" id="Phobius"/>
    </source>
</evidence>
<protein>
    <submittedName>
        <fullName evidence="9">Murein biosynthesis integral membrane protein MurJ</fullName>
    </submittedName>
</protein>
<keyword evidence="6 8" id="KW-1133">Transmembrane helix</keyword>
<feature type="transmembrane region" description="Helical" evidence="8">
    <location>
        <begin position="58"/>
        <end position="80"/>
    </location>
</feature>
<dbReference type="NCBIfam" id="TIGR01695">
    <property type="entry name" value="murJ_mviN"/>
    <property type="match status" value="1"/>
</dbReference>
<feature type="transmembrane region" description="Helical" evidence="8">
    <location>
        <begin position="291"/>
        <end position="312"/>
    </location>
</feature>
<feature type="transmembrane region" description="Helical" evidence="8">
    <location>
        <begin position="250"/>
        <end position="271"/>
    </location>
</feature>
<feature type="transmembrane region" description="Helical" evidence="8">
    <location>
        <begin position="134"/>
        <end position="157"/>
    </location>
</feature>
<evidence type="ECO:0000256" key="4">
    <source>
        <dbReference type="ARBA" id="ARBA00022960"/>
    </source>
</evidence>
<dbReference type="InterPro" id="IPR004268">
    <property type="entry name" value="MurJ"/>
</dbReference>
<keyword evidence="7 8" id="KW-0472">Membrane</keyword>
<dbReference type="PRINTS" id="PR01806">
    <property type="entry name" value="VIRFACTRMVIN"/>
</dbReference>
<keyword evidence="10" id="KW-1185">Reference proteome</keyword>
<evidence type="ECO:0000256" key="1">
    <source>
        <dbReference type="ARBA" id="ARBA00004651"/>
    </source>
</evidence>
<dbReference type="EMBL" id="CP101497">
    <property type="protein sequence ID" value="UTT63480.1"/>
    <property type="molecule type" value="Genomic_DNA"/>
</dbReference>
<name>A0ABY5FYT1_9MICO</name>
<feature type="transmembrane region" description="Helical" evidence="8">
    <location>
        <begin position="205"/>
        <end position="229"/>
    </location>
</feature>
<feature type="transmembrane region" description="Helical" evidence="8">
    <location>
        <begin position="92"/>
        <end position="114"/>
    </location>
</feature>
<dbReference type="Proteomes" id="UP001060039">
    <property type="component" value="Chromosome"/>
</dbReference>
<feature type="transmembrane region" description="Helical" evidence="8">
    <location>
        <begin position="428"/>
        <end position="452"/>
    </location>
</feature>
<evidence type="ECO:0000256" key="3">
    <source>
        <dbReference type="ARBA" id="ARBA00022692"/>
    </source>
</evidence>
<dbReference type="PANTHER" id="PTHR47019:SF1">
    <property type="entry name" value="LIPID II FLIPPASE MURJ"/>
    <property type="match status" value="1"/>
</dbReference>
<keyword evidence="2" id="KW-1003">Cell membrane</keyword>
<evidence type="ECO:0000256" key="5">
    <source>
        <dbReference type="ARBA" id="ARBA00022984"/>
    </source>
</evidence>
<dbReference type="RefSeq" id="WP_255160611.1">
    <property type="nucleotide sequence ID" value="NZ_CP101497.1"/>
</dbReference>
<feature type="transmembrane region" description="Helical" evidence="8">
    <location>
        <begin position="506"/>
        <end position="527"/>
    </location>
</feature>
<keyword evidence="5" id="KW-0573">Peptidoglycan synthesis</keyword>
<gene>
    <name evidence="9" type="primary">murJ</name>
    <name evidence="9" type="ORF">NNL39_05090</name>
</gene>
<organism evidence="9 10">
    <name type="scientific">Microcella humidisoli</name>
    <dbReference type="NCBI Taxonomy" id="2963406"/>
    <lineage>
        <taxon>Bacteria</taxon>
        <taxon>Bacillati</taxon>
        <taxon>Actinomycetota</taxon>
        <taxon>Actinomycetes</taxon>
        <taxon>Micrococcales</taxon>
        <taxon>Microbacteriaceae</taxon>
        <taxon>Microcella</taxon>
    </lineage>
</organism>
<evidence type="ECO:0000256" key="2">
    <source>
        <dbReference type="ARBA" id="ARBA00022475"/>
    </source>
</evidence>
<feature type="transmembrane region" description="Helical" evidence="8">
    <location>
        <begin position="12"/>
        <end position="38"/>
    </location>
</feature>
<comment type="subcellular location">
    <subcellularLocation>
        <location evidence="1">Cell membrane</location>
        <topology evidence="1">Multi-pass membrane protein</topology>
    </subcellularLocation>
</comment>
<evidence type="ECO:0000313" key="9">
    <source>
        <dbReference type="EMBL" id="UTT63480.1"/>
    </source>
</evidence>